<comment type="similarity">
    <text evidence="1">Belongs to the peptidase S33 family.</text>
</comment>
<feature type="domain" description="Epoxide hydrolase N-terminal" evidence="5">
    <location>
        <begin position="54"/>
        <end position="163"/>
    </location>
</feature>
<evidence type="ECO:0000313" key="7">
    <source>
        <dbReference type="RefSeq" id="XP_013793323.2"/>
    </source>
</evidence>
<dbReference type="PANTHER" id="PTHR21661:SF35">
    <property type="entry name" value="EPOXIDE HYDROLASE"/>
    <property type="match status" value="1"/>
</dbReference>
<evidence type="ECO:0000256" key="2">
    <source>
        <dbReference type="ARBA" id="ARBA00022797"/>
    </source>
</evidence>
<dbReference type="Pfam" id="PF06441">
    <property type="entry name" value="EHN"/>
    <property type="match status" value="1"/>
</dbReference>
<dbReference type="InterPro" id="IPR029058">
    <property type="entry name" value="AB_hydrolase_fold"/>
</dbReference>
<dbReference type="RefSeq" id="XP_013793323.2">
    <property type="nucleotide sequence ID" value="XM_013937869.2"/>
</dbReference>
<evidence type="ECO:0000256" key="1">
    <source>
        <dbReference type="ARBA" id="ARBA00010088"/>
    </source>
</evidence>
<proteinExistence type="inferred from homology"/>
<dbReference type="InterPro" id="IPR000639">
    <property type="entry name" value="Epox_hydrolase-like"/>
</dbReference>
<evidence type="ECO:0000256" key="3">
    <source>
        <dbReference type="ARBA" id="ARBA00022801"/>
    </source>
</evidence>
<dbReference type="SUPFAM" id="SSF53474">
    <property type="entry name" value="alpha/beta-Hydrolases"/>
    <property type="match status" value="1"/>
</dbReference>
<dbReference type="Gene3D" id="3.40.50.1820">
    <property type="entry name" value="alpha/beta hydrolase"/>
    <property type="match status" value="1"/>
</dbReference>
<feature type="signal peptide" evidence="4">
    <location>
        <begin position="1"/>
        <end position="23"/>
    </location>
</feature>
<protein>
    <submittedName>
        <fullName evidence="7">Epoxide hydrolase 1-like</fullName>
    </submittedName>
</protein>
<dbReference type="PANTHER" id="PTHR21661">
    <property type="entry name" value="EPOXIDE HYDROLASE 1-RELATED"/>
    <property type="match status" value="1"/>
</dbReference>
<organism evidence="6 7">
    <name type="scientific">Limulus polyphemus</name>
    <name type="common">Atlantic horseshoe crab</name>
    <dbReference type="NCBI Taxonomy" id="6850"/>
    <lineage>
        <taxon>Eukaryota</taxon>
        <taxon>Metazoa</taxon>
        <taxon>Ecdysozoa</taxon>
        <taxon>Arthropoda</taxon>
        <taxon>Chelicerata</taxon>
        <taxon>Merostomata</taxon>
        <taxon>Xiphosura</taxon>
        <taxon>Limulidae</taxon>
        <taxon>Limulus</taxon>
    </lineage>
</organism>
<dbReference type="GeneID" id="106477280"/>
<name>A0ABM1C329_LIMPO</name>
<evidence type="ECO:0000259" key="5">
    <source>
        <dbReference type="Pfam" id="PF06441"/>
    </source>
</evidence>
<sequence length="252" mass="29335">MGYKTAMLIFGVLSAILIPIFWPDPEPPVLPDMWWGRGKLLFDPAKFPKDNPAVRPFRVNVMNETLRDLNRRLDNTRLSDPLDNVQFQYGFRSDYLKKVIDYWRNTYDWRKEEKRLNQYDQFLTQIEGIDIHFLHIKPTKTNPKMKVLPLMLIHGWPGSVVEFYKILPLLVTPSGDRDFVFEVICPSIPGYGYSEAPHQPGFSMADAARVFVKLMDRLGFPKFYVQGGDWGSAISTVISAVYPKKYCYIFRL</sequence>
<keyword evidence="6" id="KW-1185">Reference proteome</keyword>
<keyword evidence="4" id="KW-0732">Signal</keyword>
<evidence type="ECO:0000256" key="4">
    <source>
        <dbReference type="SAM" id="SignalP"/>
    </source>
</evidence>
<dbReference type="InterPro" id="IPR010497">
    <property type="entry name" value="Epoxide_hydro_N"/>
</dbReference>
<reference evidence="7" key="1">
    <citation type="submission" date="2025-08" db="UniProtKB">
        <authorList>
            <consortium name="RefSeq"/>
        </authorList>
    </citation>
    <scope>IDENTIFICATION</scope>
    <source>
        <tissue evidence="7">Muscle</tissue>
    </source>
</reference>
<dbReference type="Proteomes" id="UP000694941">
    <property type="component" value="Unplaced"/>
</dbReference>
<evidence type="ECO:0000313" key="6">
    <source>
        <dbReference type="Proteomes" id="UP000694941"/>
    </source>
</evidence>
<keyword evidence="2" id="KW-0058">Aromatic hydrocarbons catabolism</keyword>
<gene>
    <name evidence="7" type="primary">LOC106477280</name>
</gene>
<keyword evidence="3" id="KW-0378">Hydrolase</keyword>
<accession>A0ABM1C329</accession>
<feature type="chain" id="PRO_5045074297" evidence="4">
    <location>
        <begin position="24"/>
        <end position="252"/>
    </location>
</feature>
<dbReference type="PRINTS" id="PR00412">
    <property type="entry name" value="EPOXHYDRLASE"/>
</dbReference>